<evidence type="ECO:0000259" key="2">
    <source>
        <dbReference type="PROSITE" id="PS50164"/>
    </source>
</evidence>
<dbReference type="PROSITE" id="PS50164">
    <property type="entry name" value="GIY_YIG"/>
    <property type="match status" value="1"/>
</dbReference>
<evidence type="ECO:0000313" key="4">
    <source>
        <dbReference type="Proteomes" id="UP001589700"/>
    </source>
</evidence>
<dbReference type="EMBL" id="JBHMDY010000001">
    <property type="protein sequence ID" value="MFB9258656.1"/>
    <property type="molecule type" value="Genomic_DNA"/>
</dbReference>
<dbReference type="CDD" id="cd06127">
    <property type="entry name" value="DEDDh"/>
    <property type="match status" value="1"/>
</dbReference>
<dbReference type="SUPFAM" id="SSF46600">
    <property type="entry name" value="C-terminal UvrC-binding domain of UvrB"/>
    <property type="match status" value="1"/>
</dbReference>
<dbReference type="Gene3D" id="3.40.1440.10">
    <property type="entry name" value="GIY-YIG endonuclease"/>
    <property type="match status" value="1"/>
</dbReference>
<dbReference type="PANTHER" id="PTHR30562">
    <property type="entry name" value="UVRC/OXIDOREDUCTASE"/>
    <property type="match status" value="1"/>
</dbReference>
<feature type="domain" description="GIY-YIG" evidence="2">
    <location>
        <begin position="245"/>
        <end position="323"/>
    </location>
</feature>
<dbReference type="NCBIfam" id="TIGR00573">
    <property type="entry name" value="dnaq"/>
    <property type="match status" value="1"/>
</dbReference>
<protein>
    <submittedName>
        <fullName evidence="3">DEDD exonuclease domain-containing protein</fullName>
    </submittedName>
</protein>
<dbReference type="Gene3D" id="3.30.420.10">
    <property type="entry name" value="Ribonuclease H-like superfamily/Ribonuclease H"/>
    <property type="match status" value="1"/>
</dbReference>
<dbReference type="RefSeq" id="WP_182631802.1">
    <property type="nucleotide sequence ID" value="NZ_JAALDM010000084.1"/>
</dbReference>
<dbReference type="GO" id="GO:0004527">
    <property type="term" value="F:exonuclease activity"/>
    <property type="evidence" value="ECO:0007669"/>
    <property type="project" value="UniProtKB-KW"/>
</dbReference>
<dbReference type="InterPro" id="IPR047296">
    <property type="entry name" value="GIY-YIG_UvrC_Cho"/>
</dbReference>
<keyword evidence="4" id="KW-1185">Reference proteome</keyword>
<dbReference type="Pfam" id="PF00929">
    <property type="entry name" value="RNase_T"/>
    <property type="match status" value="1"/>
</dbReference>
<dbReference type="InterPro" id="IPR036397">
    <property type="entry name" value="RNaseH_sf"/>
</dbReference>
<feature type="domain" description="UVR" evidence="1">
    <location>
        <begin position="394"/>
        <end position="429"/>
    </location>
</feature>
<dbReference type="PANTHER" id="PTHR30562:SF1">
    <property type="entry name" value="UVRABC SYSTEM PROTEIN C"/>
    <property type="match status" value="1"/>
</dbReference>
<dbReference type="CDD" id="cd10434">
    <property type="entry name" value="GIY-YIG_UvrC_Cho"/>
    <property type="match status" value="1"/>
</dbReference>
<reference evidence="3 4" key="1">
    <citation type="submission" date="2024-09" db="EMBL/GenBank/DDBJ databases">
        <authorList>
            <person name="Sun Q."/>
            <person name="Mori K."/>
        </authorList>
    </citation>
    <scope>NUCLEOTIDE SEQUENCE [LARGE SCALE GENOMIC DNA]</scope>
    <source>
        <strain evidence="3 4">CCM 7659</strain>
    </source>
</reference>
<dbReference type="InterPro" id="IPR001943">
    <property type="entry name" value="UVR_dom"/>
</dbReference>
<accession>A0ABV5JLW6</accession>
<evidence type="ECO:0000259" key="1">
    <source>
        <dbReference type="PROSITE" id="PS50151"/>
    </source>
</evidence>
<dbReference type="SMART" id="SM00479">
    <property type="entry name" value="EXOIII"/>
    <property type="match status" value="1"/>
</dbReference>
<name>A0ABV5JLW6_9ACTN</name>
<dbReference type="SUPFAM" id="SSF53098">
    <property type="entry name" value="Ribonuclease H-like"/>
    <property type="match status" value="1"/>
</dbReference>
<keyword evidence="3" id="KW-0540">Nuclease</keyword>
<keyword evidence="3" id="KW-0378">Hydrolase</keyword>
<gene>
    <name evidence="3" type="ORF">ACFFVD_02470</name>
</gene>
<keyword evidence="3" id="KW-0269">Exonuclease</keyword>
<dbReference type="InterPro" id="IPR013520">
    <property type="entry name" value="Ribonucl_H"/>
</dbReference>
<dbReference type="InterPro" id="IPR035901">
    <property type="entry name" value="GIY-YIG_endonuc_sf"/>
</dbReference>
<evidence type="ECO:0000313" key="3">
    <source>
        <dbReference type="EMBL" id="MFB9258656.1"/>
    </source>
</evidence>
<sequence>MPRTPTRQATSSVSDLSAEAIPATATSVGVQESFADLEPLLSETTFVVVDLETTGTRAAGDEITEIGAVRVRGGVVEAELSTFVAIDGTLPGHISQLTGILPADLVNAPALGEVMATFLEFSRGAVLVAHNARFDLGFLRAAARSTGHEWPDPQSLCTLALARRILHSGETRGHRLSTLAAHLGSSVEPNHRALQDARATVDVLHALIARVGDCGVSTLSELKAYDGRLAPAVRRRATLTESLTDGPGVYVFRDSEGVPLYVGSSVSVRRRARSYFSGGDTRSRMQTMVGLAEAVDSVPCSHLLEAWSVEEQLIDSLQPPFNRRSRAPRRGWWLVPPRGRGSKGQVSRTPTEAMSLGPFRRAEDARTAWDDLVDAMGTTLDTADWAALIEGRDSSVIRELIIRVDRLASDGAFERAARLRDRIAVLIRVLARQQELAATAGLPELVLVQKGERRSWSVAVIRHGRLAGSGTVPAGAAPMPVIESIRASSTTVLPGPGPLSGATVDQIRNVHRWIDAARTRIVSVDGHWTLPLDGANTVIDWALRAEQAAAESGTSDQRARRAQ</sequence>
<dbReference type="PROSITE" id="PS50151">
    <property type="entry name" value="UVR"/>
    <property type="match status" value="1"/>
</dbReference>
<dbReference type="SUPFAM" id="SSF82771">
    <property type="entry name" value="GIY-YIG endonuclease"/>
    <property type="match status" value="1"/>
</dbReference>
<proteinExistence type="predicted"/>
<dbReference type="InterPro" id="IPR036876">
    <property type="entry name" value="UVR_dom_sf"/>
</dbReference>
<dbReference type="InterPro" id="IPR000305">
    <property type="entry name" value="GIY-YIG_endonuc"/>
</dbReference>
<dbReference type="InterPro" id="IPR012337">
    <property type="entry name" value="RNaseH-like_sf"/>
</dbReference>
<comment type="caution">
    <text evidence="3">The sequence shown here is derived from an EMBL/GenBank/DDBJ whole genome shotgun (WGS) entry which is preliminary data.</text>
</comment>
<dbReference type="Proteomes" id="UP001589700">
    <property type="component" value="Unassembled WGS sequence"/>
</dbReference>
<dbReference type="InterPro" id="IPR006054">
    <property type="entry name" value="DnaQ"/>
</dbReference>
<organism evidence="3 4">
    <name type="scientific">Dietzia aerolata</name>
    <dbReference type="NCBI Taxonomy" id="595984"/>
    <lineage>
        <taxon>Bacteria</taxon>
        <taxon>Bacillati</taxon>
        <taxon>Actinomycetota</taxon>
        <taxon>Actinomycetes</taxon>
        <taxon>Mycobacteriales</taxon>
        <taxon>Dietziaceae</taxon>
        <taxon>Dietzia</taxon>
    </lineage>
</organism>
<dbReference type="InterPro" id="IPR050066">
    <property type="entry name" value="UvrABC_protein_C"/>
</dbReference>
<dbReference type="SMART" id="SM00465">
    <property type="entry name" value="GIYc"/>
    <property type="match status" value="1"/>
</dbReference>